<dbReference type="EMBL" id="JAWDGP010000586">
    <property type="protein sequence ID" value="KAK3799314.1"/>
    <property type="molecule type" value="Genomic_DNA"/>
</dbReference>
<comment type="caution">
    <text evidence="1">The sequence shown here is derived from an EMBL/GenBank/DDBJ whole genome shotgun (WGS) entry which is preliminary data.</text>
</comment>
<protein>
    <submittedName>
        <fullName evidence="1">Uncharacterized protein</fullName>
    </submittedName>
</protein>
<dbReference type="AlphaFoldDB" id="A0AAE1B3Q6"/>
<dbReference type="Proteomes" id="UP001283361">
    <property type="component" value="Unassembled WGS sequence"/>
</dbReference>
<sequence>MYCDRDESQQSTDATKVPLCYRPQPDPSLPSSTNCGCPVKDAACWDCRLSCPVETHFFKRPRRVEKSCRCFTIPAISVVEAKEERRLPGDPLCFDWTVNEPGPNDSYGKNGLNCYDWEMEEITKYAMQVPTKGYTPSHPGYSNVQAPSATPIYQCRLPIECYARFPGPCKTSPFVKSVNYFRDFRCCKSKPPPPWKPPYAQWATNQHL</sequence>
<evidence type="ECO:0000313" key="2">
    <source>
        <dbReference type="Proteomes" id="UP001283361"/>
    </source>
</evidence>
<gene>
    <name evidence="1" type="ORF">RRG08_048821</name>
</gene>
<name>A0AAE1B3Q6_9GAST</name>
<evidence type="ECO:0000313" key="1">
    <source>
        <dbReference type="EMBL" id="KAK3799314.1"/>
    </source>
</evidence>
<proteinExistence type="predicted"/>
<accession>A0AAE1B3Q6</accession>
<keyword evidence="2" id="KW-1185">Reference proteome</keyword>
<organism evidence="1 2">
    <name type="scientific">Elysia crispata</name>
    <name type="common">lettuce slug</name>
    <dbReference type="NCBI Taxonomy" id="231223"/>
    <lineage>
        <taxon>Eukaryota</taxon>
        <taxon>Metazoa</taxon>
        <taxon>Spiralia</taxon>
        <taxon>Lophotrochozoa</taxon>
        <taxon>Mollusca</taxon>
        <taxon>Gastropoda</taxon>
        <taxon>Heterobranchia</taxon>
        <taxon>Euthyneura</taxon>
        <taxon>Panpulmonata</taxon>
        <taxon>Sacoglossa</taxon>
        <taxon>Placobranchoidea</taxon>
        <taxon>Plakobranchidae</taxon>
        <taxon>Elysia</taxon>
    </lineage>
</organism>
<reference evidence="1" key="1">
    <citation type="journal article" date="2023" name="G3 (Bethesda)">
        <title>A reference genome for the long-term kleptoplast-retaining sea slug Elysia crispata morphotype clarki.</title>
        <authorList>
            <person name="Eastman K.E."/>
            <person name="Pendleton A.L."/>
            <person name="Shaikh M.A."/>
            <person name="Suttiyut T."/>
            <person name="Ogas R."/>
            <person name="Tomko P."/>
            <person name="Gavelis G."/>
            <person name="Widhalm J.R."/>
            <person name="Wisecaver J.H."/>
        </authorList>
    </citation>
    <scope>NUCLEOTIDE SEQUENCE</scope>
    <source>
        <strain evidence="1">ECLA1</strain>
    </source>
</reference>